<dbReference type="Proteomes" id="UP001499924">
    <property type="component" value="Unassembled WGS sequence"/>
</dbReference>
<organism evidence="2 3">
    <name type="scientific">Blastococcus jejuensis</name>
    <dbReference type="NCBI Taxonomy" id="351224"/>
    <lineage>
        <taxon>Bacteria</taxon>
        <taxon>Bacillati</taxon>
        <taxon>Actinomycetota</taxon>
        <taxon>Actinomycetes</taxon>
        <taxon>Geodermatophilales</taxon>
        <taxon>Geodermatophilaceae</taxon>
        <taxon>Blastococcus</taxon>
    </lineage>
</organism>
<sequence>MQMPKPTEADRVRFTALVPDGPDVVVKPMFGNLGAFVNGTMFMGLFGSDVGVKLAAADAEELLAQPGAGPFGPAERPMGGYVTLPATWSPEQAAPWVERSRTQVAALPPKKPKK</sequence>
<dbReference type="SUPFAM" id="SSF159894">
    <property type="entry name" value="YgaC/TfoX-N like"/>
    <property type="match status" value="1"/>
</dbReference>
<proteinExistence type="predicted"/>
<evidence type="ECO:0000259" key="1">
    <source>
        <dbReference type="Pfam" id="PF04993"/>
    </source>
</evidence>
<name>A0ABP6PAV1_9ACTN</name>
<keyword evidence="3" id="KW-1185">Reference proteome</keyword>
<evidence type="ECO:0000313" key="2">
    <source>
        <dbReference type="EMBL" id="GAA3173063.1"/>
    </source>
</evidence>
<accession>A0ABP6PAV1</accession>
<gene>
    <name evidence="2" type="ORF">GCM10010531_28260</name>
</gene>
<evidence type="ECO:0000313" key="3">
    <source>
        <dbReference type="Proteomes" id="UP001499924"/>
    </source>
</evidence>
<comment type="caution">
    <text evidence="2">The sequence shown here is derived from an EMBL/GenBank/DDBJ whole genome shotgun (WGS) entry which is preliminary data.</text>
</comment>
<feature type="domain" description="TfoX N-terminal" evidence="1">
    <location>
        <begin position="22"/>
        <end position="100"/>
    </location>
</feature>
<protein>
    <recommendedName>
        <fullName evidence="1">TfoX N-terminal domain-containing protein</fullName>
    </recommendedName>
</protein>
<dbReference type="InterPro" id="IPR007076">
    <property type="entry name" value="TfoX_N"/>
</dbReference>
<dbReference type="EMBL" id="BAAAVV010000006">
    <property type="protein sequence ID" value="GAA3173063.1"/>
    <property type="molecule type" value="Genomic_DNA"/>
</dbReference>
<dbReference type="Pfam" id="PF04993">
    <property type="entry name" value="TfoX_N"/>
    <property type="match status" value="1"/>
</dbReference>
<dbReference type="Gene3D" id="3.30.1460.30">
    <property type="entry name" value="YgaC/TfoX-N like chaperone"/>
    <property type="match status" value="1"/>
</dbReference>
<reference evidence="3" key="1">
    <citation type="journal article" date="2019" name="Int. J. Syst. Evol. Microbiol.">
        <title>The Global Catalogue of Microorganisms (GCM) 10K type strain sequencing project: providing services to taxonomists for standard genome sequencing and annotation.</title>
        <authorList>
            <consortium name="The Broad Institute Genomics Platform"/>
            <consortium name="The Broad Institute Genome Sequencing Center for Infectious Disease"/>
            <person name="Wu L."/>
            <person name="Ma J."/>
        </authorList>
    </citation>
    <scope>NUCLEOTIDE SEQUENCE [LARGE SCALE GENOMIC DNA]</scope>
    <source>
        <strain evidence="3">JCM 15614</strain>
    </source>
</reference>